<feature type="compositionally biased region" description="Polar residues" evidence="1">
    <location>
        <begin position="1"/>
        <end position="28"/>
    </location>
</feature>
<dbReference type="AlphaFoldDB" id="A0A8J4UJ55"/>
<reference evidence="2" key="1">
    <citation type="submission" date="2020-07" db="EMBL/GenBank/DDBJ databases">
        <title>Clarias magur genome sequencing, assembly and annotation.</title>
        <authorList>
            <person name="Kushwaha B."/>
            <person name="Kumar R."/>
            <person name="Das P."/>
            <person name="Joshi C.G."/>
            <person name="Kumar D."/>
            <person name="Nagpure N.S."/>
            <person name="Pandey M."/>
            <person name="Agarwal S."/>
            <person name="Srivastava S."/>
            <person name="Singh M."/>
            <person name="Sahoo L."/>
            <person name="Jayasankar P."/>
            <person name="Meher P.K."/>
            <person name="Koringa P.G."/>
            <person name="Iquebal M.A."/>
            <person name="Das S.P."/>
            <person name="Bit A."/>
            <person name="Patnaik S."/>
            <person name="Patel N."/>
            <person name="Shah T.M."/>
            <person name="Hinsu A."/>
            <person name="Jena J.K."/>
        </authorList>
    </citation>
    <scope>NUCLEOTIDE SEQUENCE</scope>
    <source>
        <strain evidence="2">CIFAMagur01</strain>
        <tissue evidence="2">Testis</tissue>
    </source>
</reference>
<comment type="caution">
    <text evidence="2">The sequence shown here is derived from an EMBL/GenBank/DDBJ whole genome shotgun (WGS) entry which is preliminary data.</text>
</comment>
<feature type="compositionally biased region" description="Low complexity" evidence="1">
    <location>
        <begin position="30"/>
        <end position="44"/>
    </location>
</feature>
<keyword evidence="2" id="KW-0808">Transferase</keyword>
<protein>
    <submittedName>
        <fullName evidence="2">Dolichyl-phosphate-mannose--protein mannosyltransferase 6</fullName>
    </submittedName>
</protein>
<organism evidence="2 3">
    <name type="scientific">Clarias magur</name>
    <name type="common">Asian catfish</name>
    <name type="synonym">Macropteronotus magur</name>
    <dbReference type="NCBI Taxonomy" id="1594786"/>
    <lineage>
        <taxon>Eukaryota</taxon>
        <taxon>Metazoa</taxon>
        <taxon>Chordata</taxon>
        <taxon>Craniata</taxon>
        <taxon>Vertebrata</taxon>
        <taxon>Euteleostomi</taxon>
        <taxon>Actinopterygii</taxon>
        <taxon>Neopterygii</taxon>
        <taxon>Teleostei</taxon>
        <taxon>Ostariophysi</taxon>
        <taxon>Siluriformes</taxon>
        <taxon>Clariidae</taxon>
        <taxon>Clarias</taxon>
    </lineage>
</organism>
<evidence type="ECO:0000313" key="2">
    <source>
        <dbReference type="EMBL" id="KAF5901629.1"/>
    </source>
</evidence>
<proteinExistence type="predicted"/>
<dbReference type="EMBL" id="QNUK01000108">
    <property type="protein sequence ID" value="KAF5901629.1"/>
    <property type="molecule type" value="Genomic_DNA"/>
</dbReference>
<evidence type="ECO:0000313" key="3">
    <source>
        <dbReference type="Proteomes" id="UP000727407"/>
    </source>
</evidence>
<gene>
    <name evidence="2" type="primary">pmt6</name>
    <name evidence="2" type="ORF">DAT39_008605</name>
</gene>
<keyword evidence="2" id="KW-0328">Glycosyltransferase</keyword>
<accession>A0A8J4UJ55</accession>
<sequence length="57" mass="5840">LVRGSNTPHPCGTISTAHSALSLPNKSTQHPHSSPQVSEQQEVSDGVVPSHCAVGGQ</sequence>
<dbReference type="GO" id="GO:0016757">
    <property type="term" value="F:glycosyltransferase activity"/>
    <property type="evidence" value="ECO:0007669"/>
    <property type="project" value="UniProtKB-KW"/>
</dbReference>
<feature type="non-terminal residue" evidence="2">
    <location>
        <position position="57"/>
    </location>
</feature>
<keyword evidence="3" id="KW-1185">Reference proteome</keyword>
<evidence type="ECO:0000256" key="1">
    <source>
        <dbReference type="SAM" id="MobiDB-lite"/>
    </source>
</evidence>
<name>A0A8J4UJ55_CLAMG</name>
<dbReference type="Proteomes" id="UP000727407">
    <property type="component" value="Unassembled WGS sequence"/>
</dbReference>
<feature type="region of interest" description="Disordered" evidence="1">
    <location>
        <begin position="1"/>
        <end position="57"/>
    </location>
</feature>
<feature type="non-terminal residue" evidence="2">
    <location>
        <position position="1"/>
    </location>
</feature>